<dbReference type="InParanoid" id="A0A1S0TME7"/>
<evidence type="ECO:0000256" key="2">
    <source>
        <dbReference type="ARBA" id="ARBA00005993"/>
    </source>
</evidence>
<keyword evidence="9" id="KW-0675">Receptor</keyword>
<evidence type="ECO:0000256" key="5">
    <source>
        <dbReference type="ARBA" id="ARBA00022833"/>
    </source>
</evidence>
<comment type="similarity">
    <text evidence="2">Belongs to the nuclear hormone receptor family.</text>
</comment>
<feature type="domain" description="Nuclear receptor" evidence="11">
    <location>
        <begin position="133"/>
        <end position="208"/>
    </location>
</feature>
<dbReference type="PROSITE" id="PS00031">
    <property type="entry name" value="NUCLEAR_REC_DBD_1"/>
    <property type="match status" value="1"/>
</dbReference>
<dbReference type="PROSITE" id="PS51030">
    <property type="entry name" value="NUCLEAR_REC_DBD_2"/>
    <property type="match status" value="1"/>
</dbReference>
<protein>
    <recommendedName>
        <fullName evidence="11">Nuclear receptor domain-containing protein</fullName>
    </recommendedName>
</protein>
<dbReference type="InterPro" id="IPR050234">
    <property type="entry name" value="Nuclear_hormone_rcpt_NR1"/>
</dbReference>
<name>A0A1S0TME7_LOALO</name>
<evidence type="ECO:0000256" key="6">
    <source>
        <dbReference type="ARBA" id="ARBA00023015"/>
    </source>
</evidence>
<dbReference type="GO" id="GO:0000978">
    <property type="term" value="F:RNA polymerase II cis-regulatory region sequence-specific DNA binding"/>
    <property type="evidence" value="ECO:0007669"/>
    <property type="project" value="TreeGrafter"/>
</dbReference>
<dbReference type="PRINTS" id="PR00047">
    <property type="entry name" value="STROIDFINGER"/>
</dbReference>
<dbReference type="GO" id="GO:0045944">
    <property type="term" value="P:positive regulation of transcription by RNA polymerase II"/>
    <property type="evidence" value="ECO:0007669"/>
    <property type="project" value="TreeGrafter"/>
</dbReference>
<keyword evidence="4" id="KW-0863">Zinc-finger</keyword>
<dbReference type="InterPro" id="IPR001628">
    <property type="entry name" value="Znf_hrmn_rcpt"/>
</dbReference>
<dbReference type="SUPFAM" id="SSF57716">
    <property type="entry name" value="Glucocorticoid receptor-like (DNA-binding domain)"/>
    <property type="match status" value="1"/>
</dbReference>
<dbReference type="EMBL" id="JH712166">
    <property type="protein sequence ID" value="EFO16435.1"/>
    <property type="molecule type" value="Genomic_DNA"/>
</dbReference>
<dbReference type="SMART" id="SM00399">
    <property type="entry name" value="ZnF_C4"/>
    <property type="match status" value="1"/>
</dbReference>
<keyword evidence="5" id="KW-0862">Zinc</keyword>
<comment type="subcellular location">
    <subcellularLocation>
        <location evidence="1">Nucleus</location>
    </subcellularLocation>
</comment>
<dbReference type="GO" id="GO:0090575">
    <property type="term" value="C:RNA polymerase II transcription regulator complex"/>
    <property type="evidence" value="ECO:0007669"/>
    <property type="project" value="TreeGrafter"/>
</dbReference>
<evidence type="ECO:0000259" key="11">
    <source>
        <dbReference type="PROSITE" id="PS51030"/>
    </source>
</evidence>
<dbReference type="InterPro" id="IPR013088">
    <property type="entry name" value="Znf_NHR/GATA"/>
</dbReference>
<evidence type="ECO:0000256" key="8">
    <source>
        <dbReference type="ARBA" id="ARBA00023163"/>
    </source>
</evidence>
<keyword evidence="7" id="KW-0238">DNA-binding</keyword>
<reference evidence="12" key="1">
    <citation type="submission" date="2012-04" db="EMBL/GenBank/DDBJ databases">
        <title>The Genome Sequence of Loa loa.</title>
        <authorList>
            <consortium name="The Broad Institute Genome Sequencing Platform"/>
            <consortium name="Broad Institute Genome Sequencing Center for Infectious Disease"/>
            <person name="Nutman T.B."/>
            <person name="Fink D.L."/>
            <person name="Russ C."/>
            <person name="Young S."/>
            <person name="Zeng Q."/>
            <person name="Gargeya S."/>
            <person name="Alvarado L."/>
            <person name="Berlin A."/>
            <person name="Chapman S.B."/>
            <person name="Chen Z."/>
            <person name="Freedman E."/>
            <person name="Gellesch M."/>
            <person name="Goldberg J."/>
            <person name="Griggs A."/>
            <person name="Gujja S."/>
            <person name="Heilman E.R."/>
            <person name="Heiman D."/>
            <person name="Howarth C."/>
            <person name="Mehta T."/>
            <person name="Neiman D."/>
            <person name="Pearson M."/>
            <person name="Roberts A."/>
            <person name="Saif S."/>
            <person name="Shea T."/>
            <person name="Shenoy N."/>
            <person name="Sisk P."/>
            <person name="Stolte C."/>
            <person name="Sykes S."/>
            <person name="White J."/>
            <person name="Yandava C."/>
            <person name="Haas B."/>
            <person name="Henn M.R."/>
            <person name="Nusbaum C."/>
            <person name="Birren B."/>
        </authorList>
    </citation>
    <scope>NUCLEOTIDE SEQUENCE [LARGE SCALE GENOMIC DNA]</scope>
</reference>
<dbReference type="PANTHER" id="PTHR24082">
    <property type="entry name" value="NUCLEAR HORMONE RECEPTOR"/>
    <property type="match status" value="1"/>
</dbReference>
<dbReference type="GeneID" id="9949532"/>
<sequence length="210" mass="23584">MKQIHPEKDRNPSIDSNQENNLCVAFGNETSGSHYSVPRCDENKVYSTGEEQNGGNTTVYITSTGFEEQQLPLDFGNPMSANNSMDEWNQIPVTRNEGQANVFQLHNNGLQNKALPERAVTGGFTREMKRKTKDFCVVCGDNASGYHYKALTCEGCKSFFRRSIQKKAEYECSRDGNCIVTVEGRNKCQSCRLKKCLKMGMDPNSVNIKQ</sequence>
<evidence type="ECO:0000256" key="9">
    <source>
        <dbReference type="ARBA" id="ARBA00023170"/>
    </source>
</evidence>
<evidence type="ECO:0000256" key="3">
    <source>
        <dbReference type="ARBA" id="ARBA00022723"/>
    </source>
</evidence>
<dbReference type="GO" id="GO:0030154">
    <property type="term" value="P:cell differentiation"/>
    <property type="evidence" value="ECO:0007669"/>
    <property type="project" value="TreeGrafter"/>
</dbReference>
<evidence type="ECO:0000256" key="4">
    <source>
        <dbReference type="ARBA" id="ARBA00022771"/>
    </source>
</evidence>
<evidence type="ECO:0000256" key="7">
    <source>
        <dbReference type="ARBA" id="ARBA00023125"/>
    </source>
</evidence>
<dbReference type="CTD" id="9949532"/>
<evidence type="ECO:0000313" key="12">
    <source>
        <dbReference type="EMBL" id="EFO16435.1"/>
    </source>
</evidence>
<proteinExistence type="inferred from homology"/>
<evidence type="ECO:0000256" key="10">
    <source>
        <dbReference type="ARBA" id="ARBA00023242"/>
    </source>
</evidence>
<gene>
    <name evidence="12" type="ORF">LOAG_12073</name>
</gene>
<dbReference type="Pfam" id="PF00105">
    <property type="entry name" value="zf-C4"/>
    <property type="match status" value="1"/>
</dbReference>
<dbReference type="CDD" id="cd06916">
    <property type="entry name" value="NR_DBD_like"/>
    <property type="match status" value="1"/>
</dbReference>
<dbReference type="GO" id="GO:0000122">
    <property type="term" value="P:negative regulation of transcription by RNA polymerase II"/>
    <property type="evidence" value="ECO:0007669"/>
    <property type="project" value="TreeGrafter"/>
</dbReference>
<keyword evidence="6" id="KW-0805">Transcription regulation</keyword>
<accession>A0A1S0TME7</accession>
<keyword evidence="10" id="KW-0539">Nucleus</keyword>
<dbReference type="PANTHER" id="PTHR24082:SF507">
    <property type="entry name" value="BILE ACID RECEPTOR-RELATED"/>
    <property type="match status" value="1"/>
</dbReference>
<evidence type="ECO:0000256" key="1">
    <source>
        <dbReference type="ARBA" id="ARBA00004123"/>
    </source>
</evidence>
<organism evidence="12">
    <name type="scientific">Loa loa</name>
    <name type="common">Eye worm</name>
    <name type="synonym">Filaria loa</name>
    <dbReference type="NCBI Taxonomy" id="7209"/>
    <lineage>
        <taxon>Eukaryota</taxon>
        <taxon>Metazoa</taxon>
        <taxon>Ecdysozoa</taxon>
        <taxon>Nematoda</taxon>
        <taxon>Chromadorea</taxon>
        <taxon>Rhabditida</taxon>
        <taxon>Spirurina</taxon>
        <taxon>Spiruromorpha</taxon>
        <taxon>Filarioidea</taxon>
        <taxon>Onchocercidae</taxon>
        <taxon>Loa</taxon>
    </lineage>
</organism>
<keyword evidence="3" id="KW-0479">Metal-binding</keyword>
<dbReference type="GO" id="GO:0008270">
    <property type="term" value="F:zinc ion binding"/>
    <property type="evidence" value="ECO:0007669"/>
    <property type="project" value="UniProtKB-KW"/>
</dbReference>
<dbReference type="AlphaFoldDB" id="A0A1S0TME7"/>
<keyword evidence="8" id="KW-0804">Transcription</keyword>
<dbReference type="Gene3D" id="3.30.50.10">
    <property type="entry name" value="Erythroid Transcription Factor GATA-1, subunit A"/>
    <property type="match status" value="1"/>
</dbReference>
<dbReference type="GO" id="GO:0004879">
    <property type="term" value="F:nuclear receptor activity"/>
    <property type="evidence" value="ECO:0007669"/>
    <property type="project" value="TreeGrafter"/>
</dbReference>
<dbReference type="OrthoDB" id="5771769at2759"/>
<dbReference type="OMA" id="PRCDENK"/>
<dbReference type="KEGG" id="loa:LOAG_12073"/>
<dbReference type="RefSeq" id="XP_003147635.1">
    <property type="nucleotide sequence ID" value="XM_003147587.1"/>
</dbReference>
<dbReference type="FunFam" id="3.30.50.10:FF:000030">
    <property type="entry name" value="Nuclear Hormone Receptor family"/>
    <property type="match status" value="1"/>
</dbReference>